<proteinExistence type="predicted"/>
<name>A0ABP8MW74_9BACT</name>
<evidence type="ECO:0000313" key="2">
    <source>
        <dbReference type="Proteomes" id="UP001501175"/>
    </source>
</evidence>
<comment type="caution">
    <text evidence="1">The sequence shown here is derived from an EMBL/GenBank/DDBJ whole genome shotgun (WGS) entry which is preliminary data.</text>
</comment>
<dbReference type="Proteomes" id="UP001501175">
    <property type="component" value="Unassembled WGS sequence"/>
</dbReference>
<dbReference type="EMBL" id="BAABHD010000027">
    <property type="protein sequence ID" value="GAA4455824.1"/>
    <property type="molecule type" value="Genomic_DNA"/>
</dbReference>
<gene>
    <name evidence="1" type="ORF">GCM10023189_24140</name>
</gene>
<evidence type="ECO:0000313" key="1">
    <source>
        <dbReference type="EMBL" id="GAA4455824.1"/>
    </source>
</evidence>
<sequence length="74" mass="8217">MAGTGFDRKCPSTCALPGGYQMAHPVERVGHRHPLGFESEFIQFSRHQFVDLPNTFEVEGAAVDVDDLSKKVRV</sequence>
<organism evidence="1 2">
    <name type="scientific">Nibrella saemangeumensis</name>
    <dbReference type="NCBI Taxonomy" id="1084526"/>
    <lineage>
        <taxon>Bacteria</taxon>
        <taxon>Pseudomonadati</taxon>
        <taxon>Bacteroidota</taxon>
        <taxon>Cytophagia</taxon>
        <taxon>Cytophagales</taxon>
        <taxon>Spirosomataceae</taxon>
        <taxon>Nibrella</taxon>
    </lineage>
</organism>
<reference evidence="2" key="1">
    <citation type="journal article" date="2019" name="Int. J. Syst. Evol. Microbiol.">
        <title>The Global Catalogue of Microorganisms (GCM) 10K type strain sequencing project: providing services to taxonomists for standard genome sequencing and annotation.</title>
        <authorList>
            <consortium name="The Broad Institute Genomics Platform"/>
            <consortium name="The Broad Institute Genome Sequencing Center for Infectious Disease"/>
            <person name="Wu L."/>
            <person name="Ma J."/>
        </authorList>
    </citation>
    <scope>NUCLEOTIDE SEQUENCE [LARGE SCALE GENOMIC DNA]</scope>
    <source>
        <strain evidence="2">JCM 17927</strain>
    </source>
</reference>
<accession>A0ABP8MW74</accession>
<protein>
    <submittedName>
        <fullName evidence="1">Uncharacterized protein</fullName>
    </submittedName>
</protein>
<keyword evidence="2" id="KW-1185">Reference proteome</keyword>